<evidence type="ECO:0000256" key="3">
    <source>
        <dbReference type="ARBA" id="ARBA00022942"/>
    </source>
</evidence>
<dbReference type="InterPro" id="IPR016050">
    <property type="entry name" value="Proteasome_bsu_CS"/>
</dbReference>
<sequence>MRLSLALLALSASLVAAEDIVYNSIHNATPIIGTWSTGSKHVVTGPGFANPAQESFTYPSTTGVGIAFSDDYWYEIARYRFASNATQPNCIVGTVLWAHGHYDLLNNGSIILTPVGDGYQQVQAPCLATSNFMQNYNDTELYQSWRIFMDPVDGPKLHMFQFDGSPVAPMFQLSTTPNMLPKQMLRNVSGEVATTTSNGLVSTQTGVTRRKAKRSGAESLQRPVGAQRQFNPYSDNGGTILAIAGSTFSVIAGDTRQTEGYNIQTRYAPKVFRLTDKAVLATNGFAADGNQFVKKVRQRLEWYRHAHSKEMPIRAIARLIQTMLYGRRFFPYYVYNILGGIEEDGSGAVYSFDPVGSYERETCRAAGAAQSLVQPFLDNQIYFKNQTPPPGQSFPAHLPLPTVLELVIDSFTSATERHIEVGDGLEMYIVLARDSGLQGLDGFQGVTEMGATPEGEKLSRKCAHKVPLMTDQIPRRSFLSPMSLPPPPGYYVPAVLFFDENEELDVPAIQAHVLRLARGGVTGILVQGSNGEAQHLSHEERKAAITLTRQTLNDNGFGNIFVIAGTGAQSTRETIKLCVDAKDAGASHVLVLTPSTWAPAMNLDNTLRFHREVADASPVPTMIYNFPVVTAGIDLDSDTISALALHPNIVGAKLSCGQIERKAAITLTRQTLNDNGFGNLFVIAGTGAQSTRETIKLCVEAKDAGASHVLVLTPSTWAPAMNLDNTLRFHREVADASPVPTMIYNFPVVTAGIDLDSDTISALALHPNIVGAKLSCGQIGKLHRLSSTFPTSEFAVFAGRSDFFIPGLICGSAGLIGATVNVLPGLHGRLATLYKEGKLVEAMELQAKLGHADWALQKLGGIAGVKAIVSKHFGYGLPTVRGPLKTITIESLADNKHAKTLEELIQLEKSL</sequence>
<dbReference type="SUPFAM" id="SSF56235">
    <property type="entry name" value="N-terminal nucleophile aminohydrolases (Ntn hydrolases)"/>
    <property type="match status" value="1"/>
</dbReference>
<dbReference type="InterPro" id="IPR002220">
    <property type="entry name" value="DapA-like"/>
</dbReference>
<evidence type="ECO:0000256" key="1">
    <source>
        <dbReference type="ARBA" id="ARBA00004123"/>
    </source>
</evidence>
<evidence type="ECO:0000313" key="6">
    <source>
        <dbReference type="EMBL" id="GAT60933.1"/>
    </source>
</evidence>
<dbReference type="CDD" id="cd00408">
    <property type="entry name" value="DHDPS-like"/>
    <property type="match status" value="1"/>
</dbReference>
<keyword evidence="7" id="KW-1185">Reference proteome</keyword>
<dbReference type="Proteomes" id="UP000815677">
    <property type="component" value="Unassembled WGS sequence"/>
</dbReference>
<dbReference type="Gene3D" id="3.20.20.70">
    <property type="entry name" value="Aldolase class I"/>
    <property type="match status" value="2"/>
</dbReference>
<dbReference type="CDD" id="cd03757">
    <property type="entry name" value="proteasome_beta_type_1"/>
    <property type="match status" value="1"/>
</dbReference>
<evidence type="ECO:0000256" key="2">
    <source>
        <dbReference type="ARBA" id="ARBA00022490"/>
    </source>
</evidence>
<dbReference type="Gene3D" id="3.60.20.10">
    <property type="entry name" value="Glutamine Phosphoribosylpyrophosphate, subunit 1, domain 1"/>
    <property type="match status" value="1"/>
</dbReference>
<dbReference type="PROSITE" id="PS51476">
    <property type="entry name" value="PROTEASOME_BETA_2"/>
    <property type="match status" value="1"/>
</dbReference>
<dbReference type="PANTHER" id="PTHR12128">
    <property type="entry name" value="DIHYDRODIPICOLINATE SYNTHASE"/>
    <property type="match status" value="1"/>
</dbReference>
<dbReference type="SMART" id="SM01130">
    <property type="entry name" value="DHDPS"/>
    <property type="match status" value="1"/>
</dbReference>
<dbReference type="InterPro" id="IPR029055">
    <property type="entry name" value="Ntn_hydrolases_N"/>
</dbReference>
<reference evidence="6" key="1">
    <citation type="submission" date="2014-09" db="EMBL/GenBank/DDBJ databases">
        <title>Genome sequence of the luminous mushroom Mycena chlorophos for searching fungal bioluminescence genes.</title>
        <authorList>
            <person name="Tanaka Y."/>
            <person name="Kasuga D."/>
            <person name="Oba Y."/>
            <person name="Hase S."/>
            <person name="Sato K."/>
            <person name="Oba Y."/>
            <person name="Sakakibara Y."/>
        </authorList>
    </citation>
    <scope>NUCLEOTIDE SEQUENCE</scope>
</reference>
<protein>
    <submittedName>
        <fullName evidence="6">Proteasome subunit</fullName>
    </submittedName>
</protein>
<dbReference type="InterPro" id="IPR013785">
    <property type="entry name" value="Aldolase_TIM"/>
</dbReference>
<evidence type="ECO:0000256" key="4">
    <source>
        <dbReference type="ARBA" id="ARBA00023239"/>
    </source>
</evidence>
<dbReference type="PROSITE" id="PS00854">
    <property type="entry name" value="PROTEASOME_BETA_1"/>
    <property type="match status" value="1"/>
</dbReference>
<dbReference type="GO" id="GO:0000502">
    <property type="term" value="C:proteasome complex"/>
    <property type="evidence" value="ECO:0007669"/>
    <property type="project" value="UniProtKB-KW"/>
</dbReference>
<dbReference type="SUPFAM" id="SSF51569">
    <property type="entry name" value="Aldolase"/>
    <property type="match status" value="2"/>
</dbReference>
<feature type="chain" id="PRO_5046022325" evidence="5">
    <location>
        <begin position="18"/>
        <end position="911"/>
    </location>
</feature>
<evidence type="ECO:0000313" key="7">
    <source>
        <dbReference type="Proteomes" id="UP000815677"/>
    </source>
</evidence>
<keyword evidence="4" id="KW-0456">Lyase</keyword>
<keyword evidence="5" id="KW-0732">Signal</keyword>
<dbReference type="Pfam" id="PF10681">
    <property type="entry name" value="Rot1"/>
    <property type="match status" value="1"/>
</dbReference>
<comment type="subcellular location">
    <subcellularLocation>
        <location evidence="1">Nucleus</location>
    </subcellularLocation>
</comment>
<dbReference type="PANTHER" id="PTHR12128:SF66">
    <property type="entry name" value="4-HYDROXY-2-OXOGLUTARATE ALDOLASE, MITOCHONDRIAL"/>
    <property type="match status" value="1"/>
</dbReference>
<accession>A0ABQ0MC89</accession>
<gene>
    <name evidence="6" type="ORF">MCHLO_17019</name>
</gene>
<dbReference type="Pfam" id="PF00701">
    <property type="entry name" value="DHDPS"/>
    <property type="match status" value="2"/>
</dbReference>
<dbReference type="InterPro" id="IPR001353">
    <property type="entry name" value="Proteasome_sua/b"/>
</dbReference>
<feature type="signal peptide" evidence="5">
    <location>
        <begin position="1"/>
        <end position="17"/>
    </location>
</feature>
<dbReference type="EMBL" id="DF849967">
    <property type="protein sequence ID" value="GAT60933.1"/>
    <property type="molecule type" value="Genomic_DNA"/>
</dbReference>
<name>A0ABQ0MC89_MYCCL</name>
<dbReference type="Pfam" id="PF00227">
    <property type="entry name" value="Proteasome"/>
    <property type="match status" value="1"/>
</dbReference>
<dbReference type="PRINTS" id="PR00146">
    <property type="entry name" value="DHPICSNTHASE"/>
</dbReference>
<dbReference type="InterPro" id="IPR023333">
    <property type="entry name" value="Proteasome_suB-type"/>
</dbReference>
<organism evidence="6 7">
    <name type="scientific">Mycena chlorophos</name>
    <name type="common">Agaric fungus</name>
    <name type="synonym">Agaricus chlorophos</name>
    <dbReference type="NCBI Taxonomy" id="658473"/>
    <lineage>
        <taxon>Eukaryota</taxon>
        <taxon>Fungi</taxon>
        <taxon>Dikarya</taxon>
        <taxon>Basidiomycota</taxon>
        <taxon>Agaricomycotina</taxon>
        <taxon>Agaricomycetes</taxon>
        <taxon>Agaricomycetidae</taxon>
        <taxon>Agaricales</taxon>
        <taxon>Marasmiineae</taxon>
        <taxon>Mycenaceae</taxon>
        <taxon>Mycena</taxon>
    </lineage>
</organism>
<proteinExistence type="predicted"/>
<evidence type="ECO:0000256" key="5">
    <source>
        <dbReference type="SAM" id="SignalP"/>
    </source>
</evidence>
<keyword evidence="3 6" id="KW-0647">Proteasome</keyword>
<keyword evidence="2" id="KW-0963">Cytoplasm</keyword>
<dbReference type="InterPro" id="IPR019623">
    <property type="entry name" value="Rot1"/>
</dbReference>